<comment type="catalytic activity">
    <reaction evidence="16 17">
        <text>N(4)-(alpha-D-Man-(1-&gt;3)-[alpha-D-Man-(1-&gt;3)-[alpha-D-Man-(1-&gt;6)]-alpha-D-Man-(1-&gt;6)]-beta-D-Man-(1-&gt;4)-beta-D-GlcNAc-(1-&gt;4)-beta-D-GlcNAc)-L-asparaginyl-[protein] (N-glucan mannose isomer 5A1,2) + UDP-N-acetyl-alpha-D-glucosamine = N(4)-{beta-D-GlcNAc-(1-&gt;2)-alpha-D-Man-(1-&gt;3)-[alpha-D-Man-(1-&gt;3)-[alpha-D-Man-(1-&gt;6)]-alpha-D-Man-(1-&gt;6)]-beta-D-Man-(1-&gt;4)-beta-D-GlcNAc-(1-&gt;4)-beta-D-GlcNAc}-L-asparaginyl-[protein] + UDP + H(+)</text>
        <dbReference type="Rhea" id="RHEA:11456"/>
        <dbReference type="Rhea" id="RHEA-COMP:14367"/>
        <dbReference type="Rhea" id="RHEA-COMP:14368"/>
        <dbReference type="ChEBI" id="CHEBI:15378"/>
        <dbReference type="ChEBI" id="CHEBI:57705"/>
        <dbReference type="ChEBI" id="CHEBI:58223"/>
        <dbReference type="ChEBI" id="CHEBI:59087"/>
        <dbReference type="ChEBI" id="CHEBI:60625"/>
        <dbReference type="EC" id="2.4.1.101"/>
    </reaction>
</comment>
<evidence type="ECO:0000256" key="5">
    <source>
        <dbReference type="ARBA" id="ARBA00022679"/>
    </source>
</evidence>
<organism evidence="18 19">
    <name type="scientific">Oryctes borbonicus</name>
    <dbReference type="NCBI Taxonomy" id="1629725"/>
    <lineage>
        <taxon>Eukaryota</taxon>
        <taxon>Metazoa</taxon>
        <taxon>Ecdysozoa</taxon>
        <taxon>Arthropoda</taxon>
        <taxon>Hexapoda</taxon>
        <taxon>Insecta</taxon>
        <taxon>Pterygota</taxon>
        <taxon>Neoptera</taxon>
        <taxon>Endopterygota</taxon>
        <taxon>Coleoptera</taxon>
        <taxon>Polyphaga</taxon>
        <taxon>Scarabaeiformia</taxon>
        <taxon>Scarabaeidae</taxon>
        <taxon>Dynastinae</taxon>
        <taxon>Oryctes</taxon>
    </lineage>
</organism>
<keyword evidence="9 17" id="KW-1133">Transmembrane helix</keyword>
<comment type="subcellular location">
    <subcellularLocation>
        <location evidence="1 17">Golgi apparatus membrane</location>
        <topology evidence="1 17">Single-pass type II membrane protein</topology>
    </subcellularLocation>
</comment>
<keyword evidence="11 17" id="KW-0472">Membrane</keyword>
<dbReference type="OrthoDB" id="440755at2759"/>
<dbReference type="SUPFAM" id="SSF53448">
    <property type="entry name" value="Nucleotide-diphospho-sugar transferases"/>
    <property type="match status" value="1"/>
</dbReference>
<dbReference type="Proteomes" id="UP000051574">
    <property type="component" value="Unassembled WGS sequence"/>
</dbReference>
<evidence type="ECO:0000256" key="2">
    <source>
        <dbReference type="ARBA" id="ARBA00004922"/>
    </source>
</evidence>
<evidence type="ECO:0000313" key="19">
    <source>
        <dbReference type="Proteomes" id="UP000051574"/>
    </source>
</evidence>
<evidence type="ECO:0000256" key="6">
    <source>
        <dbReference type="ARBA" id="ARBA00022692"/>
    </source>
</evidence>
<dbReference type="GO" id="GO:0003827">
    <property type="term" value="F:alpha-1,3-mannosylglycoprotein 2-beta-N-acetylglucosaminyltransferase activity"/>
    <property type="evidence" value="ECO:0007669"/>
    <property type="project" value="UniProtKB-UniRule"/>
</dbReference>
<evidence type="ECO:0000256" key="10">
    <source>
        <dbReference type="ARBA" id="ARBA00023034"/>
    </source>
</evidence>
<sequence>MRLKTTYIIGVLLIIWASFIYFTFINRPLSLAESPENIDNQLNALEGGIDEQFRQNREMISKVHTFLEYKKRNKMKNESSKQTKKEHNIFVIPILVFACNRVSVSRCLDQLIRYRPNPDQFPIIVSQDCNHKETTDVINKYGSQVTLIKQPDQSDIEVLPQEKKFKGYFKIARHYGWALNQTFFNFNFDAVIIVEDDLEVAPDFFEYFTATYPLLLEDPTLWCISAWNDNGKIGLVNENKPEQLYRTDFFPGLGWMLTKKLWSELCTKWPKSYWDDWIRQPNQRKERTCIRPEISRTKTFGKIGVSK</sequence>
<keyword evidence="10 17" id="KW-0333">Golgi apparatus</keyword>
<accession>A0A0T6B8T5</accession>
<gene>
    <name evidence="18" type="ORF">AMK59_4564</name>
</gene>
<dbReference type="PANTHER" id="PTHR10468:SF0">
    <property type="entry name" value="ALPHA-1,3-MANNOSYL-GLYCOPROTEIN 2-BETA-N-ACETYLGLUCOSAMINYLTRANSFERASE"/>
    <property type="match status" value="1"/>
</dbReference>
<comment type="caution">
    <text evidence="18">The sequence shown here is derived from an EMBL/GenBank/DDBJ whole genome shotgun (WGS) entry which is preliminary data.</text>
</comment>
<dbReference type="InterPro" id="IPR029044">
    <property type="entry name" value="Nucleotide-diphossugar_trans"/>
</dbReference>
<evidence type="ECO:0000256" key="15">
    <source>
        <dbReference type="ARBA" id="ARBA00041712"/>
    </source>
</evidence>
<evidence type="ECO:0000256" key="9">
    <source>
        <dbReference type="ARBA" id="ARBA00022989"/>
    </source>
</evidence>
<keyword evidence="7 17" id="KW-0479">Metal-binding</keyword>
<evidence type="ECO:0000256" key="3">
    <source>
        <dbReference type="ARBA" id="ARBA00006492"/>
    </source>
</evidence>
<comment type="similarity">
    <text evidence="3 17">Belongs to the glycosyltransferase 13 family.</text>
</comment>
<comment type="function">
    <text evidence="13 17">Initiates complex N-linked carbohydrate formation. Essential for the conversion of high-mannose to hybrid and complex N-glycans.</text>
</comment>
<dbReference type="EC" id="2.4.1.101" evidence="14 17"/>
<evidence type="ECO:0000256" key="7">
    <source>
        <dbReference type="ARBA" id="ARBA00022723"/>
    </source>
</evidence>
<evidence type="ECO:0000256" key="1">
    <source>
        <dbReference type="ARBA" id="ARBA00004323"/>
    </source>
</evidence>
<evidence type="ECO:0000256" key="17">
    <source>
        <dbReference type="RuleBase" id="RU368119"/>
    </source>
</evidence>
<evidence type="ECO:0000256" key="8">
    <source>
        <dbReference type="ARBA" id="ARBA00022968"/>
    </source>
</evidence>
<keyword evidence="19" id="KW-1185">Reference proteome</keyword>
<keyword evidence="6 17" id="KW-0812">Transmembrane</keyword>
<evidence type="ECO:0000256" key="4">
    <source>
        <dbReference type="ARBA" id="ARBA00022676"/>
    </source>
</evidence>
<dbReference type="EMBL" id="LJIG01009104">
    <property type="protein sequence ID" value="KRT83747.1"/>
    <property type="molecule type" value="Genomic_DNA"/>
</dbReference>
<feature type="transmembrane region" description="Helical" evidence="17">
    <location>
        <begin position="7"/>
        <end position="25"/>
    </location>
</feature>
<dbReference type="GO" id="GO:0006487">
    <property type="term" value="P:protein N-linked glycosylation"/>
    <property type="evidence" value="ECO:0007669"/>
    <property type="project" value="TreeGrafter"/>
</dbReference>
<evidence type="ECO:0000256" key="12">
    <source>
        <dbReference type="ARBA" id="ARBA00023211"/>
    </source>
</evidence>
<protein>
    <recommendedName>
        <fullName evidence="14 17">Alpha-1,3-mannosyl-glycoprotein 2-beta-N-acetylglucosaminyltransferase</fullName>
        <shortName evidence="17">GNT-I</shortName>
        <shortName evidence="17">GlcNAc-T I</shortName>
        <ecNumber evidence="14 17">2.4.1.101</ecNumber>
    </recommendedName>
    <alternativeName>
        <fullName evidence="15 17">N-glycosyl-oligosaccharide-glycoprotein N-acetylglucosaminyltransferase I</fullName>
    </alternativeName>
</protein>
<comment type="cofactor">
    <cofactor evidence="17">
        <name>Mn(2+)</name>
        <dbReference type="ChEBI" id="CHEBI:29035"/>
    </cofactor>
    <text evidence="17">The cofactor is mostly bound to the substrate.</text>
</comment>
<evidence type="ECO:0000256" key="14">
    <source>
        <dbReference type="ARBA" id="ARBA00038949"/>
    </source>
</evidence>
<dbReference type="PANTHER" id="PTHR10468">
    <property type="entry name" value="PROTEIN O-LINKED-MANNOSE BETA-1,2-N-ACETYLGLUCOSAMINYLTRANSFERASE 1/ALPHA-1,3-MANNOSYL-GLYCOPROTEIN 2-BETA-N-ACETYLGLUCOSAMINYLTRANSFERASE"/>
    <property type="match status" value="1"/>
</dbReference>
<dbReference type="InterPro" id="IPR052261">
    <property type="entry name" value="Glycosyltransferase_13"/>
</dbReference>
<dbReference type="Gene3D" id="3.90.550.10">
    <property type="entry name" value="Spore Coat Polysaccharide Biosynthesis Protein SpsA, Chain A"/>
    <property type="match status" value="1"/>
</dbReference>
<evidence type="ECO:0000313" key="18">
    <source>
        <dbReference type="EMBL" id="KRT83747.1"/>
    </source>
</evidence>
<dbReference type="Pfam" id="PF03071">
    <property type="entry name" value="GNT-I"/>
    <property type="match status" value="1"/>
</dbReference>
<evidence type="ECO:0000256" key="16">
    <source>
        <dbReference type="ARBA" id="ARBA00049421"/>
    </source>
</evidence>
<keyword evidence="12 17" id="KW-0464">Manganese</keyword>
<keyword evidence="4 17" id="KW-0328">Glycosyltransferase</keyword>
<evidence type="ECO:0000256" key="11">
    <source>
        <dbReference type="ARBA" id="ARBA00023136"/>
    </source>
</evidence>
<dbReference type="GO" id="GO:0030145">
    <property type="term" value="F:manganese ion binding"/>
    <property type="evidence" value="ECO:0007669"/>
    <property type="project" value="UniProtKB-UniRule"/>
</dbReference>
<dbReference type="GO" id="GO:0000139">
    <property type="term" value="C:Golgi membrane"/>
    <property type="evidence" value="ECO:0007669"/>
    <property type="project" value="UniProtKB-SubCell"/>
</dbReference>
<dbReference type="InterPro" id="IPR004139">
    <property type="entry name" value="Glyco_trans_13"/>
</dbReference>
<name>A0A0T6B8T5_9SCAR</name>
<dbReference type="FunFam" id="3.90.550.10:FF:000055">
    <property type="entry name" value="Alpha-1,3-mannosyl-glycoprotein 2-beta-N-acetylglucosaminyltransferase"/>
    <property type="match status" value="1"/>
</dbReference>
<evidence type="ECO:0000256" key="13">
    <source>
        <dbReference type="ARBA" id="ARBA00037706"/>
    </source>
</evidence>
<dbReference type="UniPathway" id="UPA00378"/>
<reference evidence="18 19" key="1">
    <citation type="submission" date="2015-09" db="EMBL/GenBank/DDBJ databases">
        <title>Draft genome of the scarab beetle Oryctes borbonicus.</title>
        <authorList>
            <person name="Meyer J.M."/>
            <person name="Markov G.V."/>
            <person name="Baskaran P."/>
            <person name="Herrmann M."/>
            <person name="Sommer R.J."/>
            <person name="Roedelsperger C."/>
        </authorList>
    </citation>
    <scope>NUCLEOTIDE SEQUENCE [LARGE SCALE GENOMIC DNA]</scope>
    <source>
        <strain evidence="18">OB123</strain>
        <tissue evidence="18">Whole animal</tissue>
    </source>
</reference>
<dbReference type="AlphaFoldDB" id="A0A0T6B8T5"/>
<comment type="pathway">
    <text evidence="2 17">Protein modification; protein glycosylation.</text>
</comment>
<keyword evidence="8 17" id="KW-0735">Signal-anchor</keyword>
<keyword evidence="5" id="KW-0808">Transferase</keyword>
<proteinExistence type="inferred from homology"/>